<keyword evidence="5" id="KW-0325">Glycoprotein</keyword>
<evidence type="ECO:0000256" key="5">
    <source>
        <dbReference type="ARBA" id="ARBA00023180"/>
    </source>
</evidence>
<dbReference type="PIRSF" id="PIRSF038921">
    <property type="entry name" value="P14a"/>
    <property type="match status" value="1"/>
</dbReference>
<dbReference type="AlphaFoldDB" id="A0A8D8F9Y3"/>
<evidence type="ECO:0000256" key="4">
    <source>
        <dbReference type="ARBA" id="ARBA00022729"/>
    </source>
</evidence>
<dbReference type="Gene3D" id="3.40.33.10">
    <property type="entry name" value="CAP"/>
    <property type="match status" value="1"/>
</dbReference>
<dbReference type="FunFam" id="3.40.33.10:FF:000007">
    <property type="entry name" value="Venom allergen"/>
    <property type="match status" value="1"/>
</dbReference>
<dbReference type="InterPro" id="IPR002413">
    <property type="entry name" value="V5_allergen-like"/>
</dbReference>
<keyword evidence="3" id="KW-0964">Secreted</keyword>
<feature type="domain" description="SCP" evidence="8">
    <location>
        <begin position="59"/>
        <end position="219"/>
    </location>
</feature>
<evidence type="ECO:0000313" key="9">
    <source>
        <dbReference type="EMBL" id="CAG6463781.1"/>
    </source>
</evidence>
<dbReference type="InterPro" id="IPR014044">
    <property type="entry name" value="CAP_dom"/>
</dbReference>
<dbReference type="CDD" id="cd05380">
    <property type="entry name" value="CAP_euk"/>
    <property type="match status" value="1"/>
</dbReference>
<accession>A0A8D8F9Y3</accession>
<feature type="chain" id="PRO_5033669063" description="Venom allergen-1" evidence="7">
    <location>
        <begin position="20"/>
        <end position="254"/>
    </location>
</feature>
<evidence type="ECO:0000256" key="3">
    <source>
        <dbReference type="ARBA" id="ARBA00022525"/>
    </source>
</evidence>
<name>A0A8D8F9Y3_CULPI</name>
<evidence type="ECO:0000256" key="6">
    <source>
        <dbReference type="ARBA" id="ARBA00068306"/>
    </source>
</evidence>
<dbReference type="Pfam" id="PF00188">
    <property type="entry name" value="CAP"/>
    <property type="match status" value="1"/>
</dbReference>
<feature type="signal peptide" evidence="7">
    <location>
        <begin position="1"/>
        <end position="19"/>
    </location>
</feature>
<dbReference type="InterPro" id="IPR001283">
    <property type="entry name" value="CRISP-related"/>
</dbReference>
<dbReference type="GO" id="GO:0005576">
    <property type="term" value="C:extracellular region"/>
    <property type="evidence" value="ECO:0007669"/>
    <property type="project" value="UniProtKB-SubCell"/>
</dbReference>
<evidence type="ECO:0000256" key="7">
    <source>
        <dbReference type="SAM" id="SignalP"/>
    </source>
</evidence>
<sequence>MKLLVLATFLAISVQLSVQQNYCDTALCPKKGPHIACNGLTTLATACGSSGREVPMDATNQALILDLHNKLRNTLASGNQTPYPAAAKMPTVQWDKSLADIAAANARRCVYGHDACRNTVAFPSAGQNIASSGWSGMTFTDVQLITKFVNLWYDEYKVANPSYTAKYPNGYSGPDIGHFTQIASDRTDRIGCAMVTFKPTATSNKAIMVCNYGLTNVIGQPVYVSGTACSGCKTGCSNTYPGLCSTSEVVVSKM</sequence>
<dbReference type="InterPro" id="IPR034763">
    <property type="entry name" value="P14a_insect"/>
</dbReference>
<evidence type="ECO:0000256" key="1">
    <source>
        <dbReference type="ARBA" id="ARBA00004613"/>
    </source>
</evidence>
<evidence type="ECO:0000256" key="2">
    <source>
        <dbReference type="ARBA" id="ARBA00009923"/>
    </source>
</evidence>
<reference evidence="9" key="1">
    <citation type="submission" date="2021-05" db="EMBL/GenBank/DDBJ databases">
        <authorList>
            <person name="Alioto T."/>
            <person name="Alioto T."/>
            <person name="Gomez Garrido J."/>
        </authorList>
    </citation>
    <scope>NUCLEOTIDE SEQUENCE</scope>
</reference>
<protein>
    <recommendedName>
        <fullName evidence="6">Venom allergen-1</fullName>
    </recommendedName>
</protein>
<dbReference type="PANTHER" id="PTHR10334">
    <property type="entry name" value="CYSTEINE-RICH SECRETORY PROTEIN-RELATED"/>
    <property type="match status" value="1"/>
</dbReference>
<organism evidence="9">
    <name type="scientific">Culex pipiens</name>
    <name type="common">House mosquito</name>
    <dbReference type="NCBI Taxonomy" id="7175"/>
    <lineage>
        <taxon>Eukaryota</taxon>
        <taxon>Metazoa</taxon>
        <taxon>Ecdysozoa</taxon>
        <taxon>Arthropoda</taxon>
        <taxon>Hexapoda</taxon>
        <taxon>Insecta</taxon>
        <taxon>Pterygota</taxon>
        <taxon>Neoptera</taxon>
        <taxon>Endopterygota</taxon>
        <taxon>Diptera</taxon>
        <taxon>Nematocera</taxon>
        <taxon>Culicoidea</taxon>
        <taxon>Culicidae</taxon>
        <taxon>Culicinae</taxon>
        <taxon>Culicini</taxon>
        <taxon>Culex</taxon>
        <taxon>Culex</taxon>
    </lineage>
</organism>
<comment type="similarity">
    <text evidence="2">Belongs to the CRISP family.</text>
</comment>
<dbReference type="EMBL" id="HBUE01298301">
    <property type="protein sequence ID" value="CAG6577516.1"/>
    <property type="molecule type" value="Transcribed_RNA"/>
</dbReference>
<dbReference type="EMBL" id="HBUE01049588">
    <property type="protein sequence ID" value="CAG6463781.1"/>
    <property type="molecule type" value="Transcribed_RNA"/>
</dbReference>
<proteinExistence type="inferred from homology"/>
<keyword evidence="4 7" id="KW-0732">Signal</keyword>
<evidence type="ECO:0000259" key="8">
    <source>
        <dbReference type="SMART" id="SM00198"/>
    </source>
</evidence>
<dbReference type="EMBL" id="HBUE01192371">
    <property type="protein sequence ID" value="CAG6525809.1"/>
    <property type="molecule type" value="Transcribed_RNA"/>
</dbReference>
<dbReference type="SUPFAM" id="SSF55797">
    <property type="entry name" value="PR-1-like"/>
    <property type="match status" value="1"/>
</dbReference>
<dbReference type="PRINTS" id="PR00838">
    <property type="entry name" value="V5ALLERGEN"/>
</dbReference>
<dbReference type="InterPro" id="IPR035940">
    <property type="entry name" value="CAP_sf"/>
</dbReference>
<comment type="subcellular location">
    <subcellularLocation>
        <location evidence="1">Secreted</location>
    </subcellularLocation>
</comment>
<dbReference type="SMART" id="SM00198">
    <property type="entry name" value="SCP"/>
    <property type="match status" value="1"/>
</dbReference>